<dbReference type="Gene3D" id="2.70.98.10">
    <property type="match status" value="1"/>
</dbReference>
<evidence type="ECO:0000256" key="8">
    <source>
        <dbReference type="PIRNR" id="PIRNR005096"/>
    </source>
</evidence>
<dbReference type="RefSeq" id="WP_263371667.1">
    <property type="nucleotide sequence ID" value="NZ_JAGSYD010000003.1"/>
</dbReference>
<dbReference type="Proteomes" id="UP001596391">
    <property type="component" value="Unassembled WGS sequence"/>
</dbReference>
<dbReference type="PIRSF" id="PIRSF005096">
    <property type="entry name" value="GALM"/>
    <property type="match status" value="1"/>
</dbReference>
<evidence type="ECO:0000256" key="5">
    <source>
        <dbReference type="ARBA" id="ARBA00014165"/>
    </source>
</evidence>
<dbReference type="Pfam" id="PF01263">
    <property type="entry name" value="Aldose_epim"/>
    <property type="match status" value="1"/>
</dbReference>
<evidence type="ECO:0000313" key="10">
    <source>
        <dbReference type="Proteomes" id="UP001596391"/>
    </source>
</evidence>
<dbReference type="EMBL" id="JBHSWI010000001">
    <property type="protein sequence ID" value="MFC6645288.1"/>
    <property type="molecule type" value="Genomic_DNA"/>
</dbReference>
<dbReference type="InterPro" id="IPR015443">
    <property type="entry name" value="Aldose_1-epimerase"/>
</dbReference>
<dbReference type="PROSITE" id="PS00545">
    <property type="entry name" value="ALDOSE_1_EPIMERASE"/>
    <property type="match status" value="1"/>
</dbReference>
<keyword evidence="7 8" id="KW-0119">Carbohydrate metabolism</keyword>
<sequence length="345" mass="37347">MLTEVSIEPWGTSLRYSKPVHRITLRNSALTVVLTDLGARIVSVLAPDRDGNIADIALGYDTAEAYDRDPLFLGAVCGRFCNRIAGGSFELDGERFQIPQNNGPNALHGGPEGFDKQVWNAKAIEGGVELSLISPDGDQGFPGQMEVRVTYRLSGSSLKLNYHATSSEPTVVNLTNHVYFNLTGDMTRNILGHEVQIHASRCTPVDATMIPTGEIASVEGTPLDFRMPRLIGDRIDDGFEQIQLARGYDHNFVLDGAPVAAIAYEPSTGRTVEVSTTQSGVQFYSGNYLDPAVLGKGGVPCARRTGFCLETQHFPDSPNHPHFPTTTLLPGDSFVSATSFTFGTR</sequence>
<dbReference type="InterPro" id="IPR011013">
    <property type="entry name" value="Gal_mutarotase_sf_dom"/>
</dbReference>
<comment type="catalytic activity">
    <reaction evidence="1 8">
        <text>alpha-D-glucose = beta-D-glucose</text>
        <dbReference type="Rhea" id="RHEA:10264"/>
        <dbReference type="ChEBI" id="CHEBI:15903"/>
        <dbReference type="ChEBI" id="CHEBI:17925"/>
        <dbReference type="EC" id="5.1.3.3"/>
    </reaction>
</comment>
<evidence type="ECO:0000256" key="6">
    <source>
        <dbReference type="ARBA" id="ARBA00023235"/>
    </source>
</evidence>
<name>A0ABW1Z889_9BACT</name>
<evidence type="ECO:0000256" key="1">
    <source>
        <dbReference type="ARBA" id="ARBA00001614"/>
    </source>
</evidence>
<evidence type="ECO:0000256" key="7">
    <source>
        <dbReference type="ARBA" id="ARBA00023277"/>
    </source>
</evidence>
<dbReference type="InterPro" id="IPR014718">
    <property type="entry name" value="GH-type_carb-bd"/>
</dbReference>
<comment type="similarity">
    <text evidence="3 8">Belongs to the aldose epimerase family.</text>
</comment>
<dbReference type="GO" id="GO:0016853">
    <property type="term" value="F:isomerase activity"/>
    <property type="evidence" value="ECO:0007669"/>
    <property type="project" value="UniProtKB-KW"/>
</dbReference>
<dbReference type="NCBIfam" id="NF008277">
    <property type="entry name" value="PRK11055.1"/>
    <property type="match status" value="1"/>
</dbReference>
<keyword evidence="6 8" id="KW-0413">Isomerase</keyword>
<comment type="caution">
    <text evidence="9">The sequence shown here is derived from an EMBL/GenBank/DDBJ whole genome shotgun (WGS) entry which is preliminary data.</text>
</comment>
<dbReference type="EC" id="5.1.3.3" evidence="4 8"/>
<comment type="pathway">
    <text evidence="2 8">Carbohydrate metabolism; hexose metabolism.</text>
</comment>
<proteinExistence type="inferred from homology"/>
<dbReference type="PANTHER" id="PTHR10091:SF0">
    <property type="entry name" value="GALACTOSE MUTAROTASE"/>
    <property type="match status" value="1"/>
</dbReference>
<reference evidence="10" key="1">
    <citation type="journal article" date="2019" name="Int. J. Syst. Evol. Microbiol.">
        <title>The Global Catalogue of Microorganisms (GCM) 10K type strain sequencing project: providing services to taxonomists for standard genome sequencing and annotation.</title>
        <authorList>
            <consortium name="The Broad Institute Genomics Platform"/>
            <consortium name="The Broad Institute Genome Sequencing Center for Infectious Disease"/>
            <person name="Wu L."/>
            <person name="Ma J."/>
        </authorList>
    </citation>
    <scope>NUCLEOTIDE SEQUENCE [LARGE SCALE GENOMIC DNA]</scope>
    <source>
        <strain evidence="10">CGMCC 1.16026</strain>
    </source>
</reference>
<evidence type="ECO:0000313" key="9">
    <source>
        <dbReference type="EMBL" id="MFC6645288.1"/>
    </source>
</evidence>
<dbReference type="InterPro" id="IPR018052">
    <property type="entry name" value="Ald1_epimerase_CS"/>
</dbReference>
<dbReference type="InterPro" id="IPR047215">
    <property type="entry name" value="Galactose_mutarotase-like"/>
</dbReference>
<keyword evidence="10" id="KW-1185">Reference proteome</keyword>
<evidence type="ECO:0000256" key="4">
    <source>
        <dbReference type="ARBA" id="ARBA00013185"/>
    </source>
</evidence>
<dbReference type="CDD" id="cd09019">
    <property type="entry name" value="galactose_mutarotase_like"/>
    <property type="match status" value="1"/>
</dbReference>
<evidence type="ECO:0000256" key="2">
    <source>
        <dbReference type="ARBA" id="ARBA00005028"/>
    </source>
</evidence>
<organism evidence="9 10">
    <name type="scientific">Granulicella cerasi</name>
    <dbReference type="NCBI Taxonomy" id="741063"/>
    <lineage>
        <taxon>Bacteria</taxon>
        <taxon>Pseudomonadati</taxon>
        <taxon>Acidobacteriota</taxon>
        <taxon>Terriglobia</taxon>
        <taxon>Terriglobales</taxon>
        <taxon>Acidobacteriaceae</taxon>
        <taxon>Granulicella</taxon>
    </lineage>
</organism>
<dbReference type="InterPro" id="IPR008183">
    <property type="entry name" value="Aldose_1/G6P_1-epimerase"/>
</dbReference>
<dbReference type="PANTHER" id="PTHR10091">
    <property type="entry name" value="ALDOSE-1-EPIMERASE"/>
    <property type="match status" value="1"/>
</dbReference>
<dbReference type="SUPFAM" id="SSF74650">
    <property type="entry name" value="Galactose mutarotase-like"/>
    <property type="match status" value="1"/>
</dbReference>
<evidence type="ECO:0000256" key="3">
    <source>
        <dbReference type="ARBA" id="ARBA00006206"/>
    </source>
</evidence>
<protein>
    <recommendedName>
        <fullName evidence="5 8">Aldose 1-epimerase</fullName>
        <ecNumber evidence="4 8">5.1.3.3</ecNumber>
    </recommendedName>
</protein>
<accession>A0ABW1Z889</accession>
<gene>
    <name evidence="9" type="ORF">ACFQBQ_06735</name>
</gene>